<proteinExistence type="predicted"/>
<dbReference type="Gene3D" id="2.130.10.10">
    <property type="entry name" value="YVTN repeat-like/Quinoprotein amine dehydrogenase"/>
    <property type="match status" value="1"/>
</dbReference>
<evidence type="ECO:0000313" key="1">
    <source>
        <dbReference type="EMBL" id="MBD1429582.1"/>
    </source>
</evidence>
<protein>
    <submittedName>
        <fullName evidence="1">Uncharacterized protein</fullName>
    </submittedName>
</protein>
<evidence type="ECO:0000313" key="2">
    <source>
        <dbReference type="Proteomes" id="UP000651271"/>
    </source>
</evidence>
<comment type="caution">
    <text evidence="1">The sequence shown here is derived from an EMBL/GenBank/DDBJ whole genome shotgun (WGS) entry which is preliminary data.</text>
</comment>
<keyword evidence="2" id="KW-1185">Reference proteome</keyword>
<dbReference type="EMBL" id="JACOIJ010000012">
    <property type="protein sequence ID" value="MBD1429582.1"/>
    <property type="molecule type" value="Genomic_DNA"/>
</dbReference>
<reference evidence="1 2" key="1">
    <citation type="submission" date="2020-08" db="EMBL/GenBank/DDBJ databases">
        <title>Sphingobacterium sp. DN04309 isolated from aquaculture water.</title>
        <authorList>
            <person name="Zhang M."/>
        </authorList>
    </citation>
    <scope>NUCLEOTIDE SEQUENCE [LARGE SCALE GENOMIC DNA]</scope>
    <source>
        <strain evidence="1 2">DN04309</strain>
    </source>
</reference>
<dbReference type="Proteomes" id="UP000651271">
    <property type="component" value="Unassembled WGS sequence"/>
</dbReference>
<sequence length="875" mass="100388">MRNTIIVTVLLFIGVIAASIYYFRDINKEQHNTLKPLKYLPENTFLIASIKNDEVTDNIFKDFDLFDALIGKKEIELIKKYKNQILRHEALYEFIENQDVFISFHPEADSLNTLFIIPTSTNIEESDFTSLLNEYSKTYKIASIDTLGHKIISFSFGNPDTTLYTTYYEHLIFASYSKSTLLSILDKSKPKLSENQIDYFIKNNSRNTPLSVYFPHQQYPNVIKHFQQRQKGIFADQFAGLEGQSAWNINFKQDALMLTGESEVDKSRGNYIALFRNQSKKTQRLYNYFPANTAVFMEYSISNYPKFSTDLHEYFEAREETKKIQTALESLQDSSSSLSKLPSVLQHDFALVEQTNQTHIAFIAVSDTAAWIEVANRLLEDSNDNIYRFRNANIPYALYGEAFKNMSRPYVARVDDVLVLSNSSNELRQYLSDFRRKDLLTGTLGFKNFEKLQGNEANVTLFVHNKNAFSKILYSLPRHYQANFRDKENYGFKDFYSWSLQLSGNAGSFSSQIYALYKSKNALGSTAEWTYQLNDKAITAPYVFEQSDTSQMILIQELDHTLHAIHPSGNKLWSAVISGRIVGEMQQLTDRSIIFVTDKNRLYRIDTFGKTLKGFSTGIAEEPIAAPLLAKVQNKYVLLVPTRNRILAYSQEGNRVDDWNNPDIQGNILGGIQNVGSDFVIATSYGRIYLLNNNGSLKKEIDLPGDIEFKTPIGVIDLGNNSFEFLAYDNKSILYRIGLDKIQSEVKIERHEEKYYGAFANINSSSVPEFILISDNKISGYEHSSFKPLFEYHFTKSIDDKPQFFKNAKSNDHLIGVASKATNLLYLFGDNGTIVEGFPVEGQPLFYYGKINYNSETYLLCMRRDKKLYAFKHQK</sequence>
<organism evidence="1 2">
    <name type="scientific">Sphingobacterium litopenaei</name>
    <dbReference type="NCBI Taxonomy" id="2763500"/>
    <lineage>
        <taxon>Bacteria</taxon>
        <taxon>Pseudomonadati</taxon>
        <taxon>Bacteroidota</taxon>
        <taxon>Sphingobacteriia</taxon>
        <taxon>Sphingobacteriales</taxon>
        <taxon>Sphingobacteriaceae</taxon>
        <taxon>Sphingobacterium</taxon>
    </lineage>
</organism>
<name>A0ABR7YE45_9SPHI</name>
<gene>
    <name evidence="1" type="ORF">H8B04_08365</name>
</gene>
<dbReference type="InterPro" id="IPR015943">
    <property type="entry name" value="WD40/YVTN_repeat-like_dom_sf"/>
</dbReference>
<dbReference type="RefSeq" id="WP_190302057.1">
    <property type="nucleotide sequence ID" value="NZ_JACOIJ010000012.1"/>
</dbReference>
<accession>A0ABR7YE45</accession>